<dbReference type="PANTHER" id="PTHR21064:SF6">
    <property type="entry name" value="AMINOGLYCOSIDE PHOSPHOTRANSFERASE DOMAIN-CONTAINING PROTEIN"/>
    <property type="match status" value="1"/>
</dbReference>
<dbReference type="CDD" id="cd05153">
    <property type="entry name" value="HomoserineK_II"/>
    <property type="match status" value="1"/>
</dbReference>
<keyword evidence="1 8" id="KW-0028">Amino-acid biosynthesis</keyword>
<reference evidence="11" key="1">
    <citation type="journal article" date="2019" name="Int. J. Syst. Evol. Microbiol.">
        <title>The Global Catalogue of Microorganisms (GCM) 10K type strain sequencing project: providing services to taxonomists for standard genome sequencing and annotation.</title>
        <authorList>
            <consortium name="The Broad Institute Genomics Platform"/>
            <consortium name="The Broad Institute Genome Sequencing Center for Infectious Disease"/>
            <person name="Wu L."/>
            <person name="Ma J."/>
        </authorList>
    </citation>
    <scope>NUCLEOTIDE SEQUENCE [LARGE SCALE GENOMIC DNA]</scope>
    <source>
        <strain evidence="11">CGMCC 1.15297</strain>
    </source>
</reference>
<dbReference type="SUPFAM" id="SSF56112">
    <property type="entry name" value="Protein kinase-like (PK-like)"/>
    <property type="match status" value="1"/>
</dbReference>
<dbReference type="Gene3D" id="3.90.1200.10">
    <property type="match status" value="1"/>
</dbReference>
<evidence type="ECO:0000256" key="5">
    <source>
        <dbReference type="ARBA" id="ARBA00022777"/>
    </source>
</evidence>
<protein>
    <recommendedName>
        <fullName evidence="8">Homoserine kinase</fullName>
        <shortName evidence="8">HK</shortName>
        <shortName evidence="8">HSK</shortName>
        <ecNumber evidence="8">2.7.1.39</ecNumber>
    </recommendedName>
</protein>
<keyword evidence="11" id="KW-1185">Reference proteome</keyword>
<dbReference type="InterPro" id="IPR002575">
    <property type="entry name" value="Aminoglycoside_PTrfase"/>
</dbReference>
<evidence type="ECO:0000256" key="2">
    <source>
        <dbReference type="ARBA" id="ARBA00022679"/>
    </source>
</evidence>
<keyword evidence="3 8" id="KW-0791">Threonine biosynthesis</keyword>
<evidence type="ECO:0000256" key="7">
    <source>
        <dbReference type="ARBA" id="ARBA00038240"/>
    </source>
</evidence>
<name>A0ABQ1FEX3_9SPHN</name>
<comment type="caution">
    <text evidence="10">The sequence shown here is derived from an EMBL/GenBank/DDBJ whole genome shotgun (WGS) entry which is preliminary data.</text>
</comment>
<dbReference type="InterPro" id="IPR005280">
    <property type="entry name" value="Homoserine_kinase_II"/>
</dbReference>
<organism evidence="10 11">
    <name type="scientific">Blastomonas marina</name>
    <dbReference type="NCBI Taxonomy" id="1867408"/>
    <lineage>
        <taxon>Bacteria</taxon>
        <taxon>Pseudomonadati</taxon>
        <taxon>Pseudomonadota</taxon>
        <taxon>Alphaproteobacteria</taxon>
        <taxon>Sphingomonadales</taxon>
        <taxon>Sphingomonadaceae</taxon>
        <taxon>Blastomonas</taxon>
    </lineage>
</organism>
<dbReference type="PANTHER" id="PTHR21064">
    <property type="entry name" value="AMINOGLYCOSIDE PHOSPHOTRANSFERASE DOMAIN-CONTAINING PROTEIN-RELATED"/>
    <property type="match status" value="1"/>
</dbReference>
<comment type="catalytic activity">
    <reaction evidence="8">
        <text>L-homoserine + ATP = O-phospho-L-homoserine + ADP + H(+)</text>
        <dbReference type="Rhea" id="RHEA:13985"/>
        <dbReference type="ChEBI" id="CHEBI:15378"/>
        <dbReference type="ChEBI" id="CHEBI:30616"/>
        <dbReference type="ChEBI" id="CHEBI:57476"/>
        <dbReference type="ChEBI" id="CHEBI:57590"/>
        <dbReference type="ChEBI" id="CHEBI:456216"/>
        <dbReference type="EC" id="2.7.1.39"/>
    </reaction>
</comment>
<evidence type="ECO:0000256" key="3">
    <source>
        <dbReference type="ARBA" id="ARBA00022697"/>
    </source>
</evidence>
<gene>
    <name evidence="8 10" type="primary">thrB</name>
    <name evidence="10" type="ORF">GCM10010923_18500</name>
</gene>
<dbReference type="EC" id="2.7.1.39" evidence="8"/>
<dbReference type="NCBIfam" id="NF003558">
    <property type="entry name" value="PRK05231.1"/>
    <property type="match status" value="1"/>
</dbReference>
<keyword evidence="5 8" id="KW-0418">Kinase</keyword>
<dbReference type="Proteomes" id="UP000603317">
    <property type="component" value="Unassembled WGS sequence"/>
</dbReference>
<dbReference type="InterPro" id="IPR011009">
    <property type="entry name" value="Kinase-like_dom_sf"/>
</dbReference>
<evidence type="ECO:0000259" key="9">
    <source>
        <dbReference type="Pfam" id="PF01636"/>
    </source>
</evidence>
<evidence type="ECO:0000313" key="11">
    <source>
        <dbReference type="Proteomes" id="UP000603317"/>
    </source>
</evidence>
<dbReference type="Pfam" id="PF01636">
    <property type="entry name" value="APH"/>
    <property type="match status" value="1"/>
</dbReference>
<comment type="similarity">
    <text evidence="7 8">Belongs to the pseudomonas-type ThrB family.</text>
</comment>
<dbReference type="HAMAP" id="MF_00301">
    <property type="entry name" value="Homoser_kinase_2"/>
    <property type="match status" value="1"/>
</dbReference>
<evidence type="ECO:0000256" key="6">
    <source>
        <dbReference type="ARBA" id="ARBA00022840"/>
    </source>
</evidence>
<comment type="pathway">
    <text evidence="8">Amino-acid biosynthesis; L-threonine biosynthesis; L-threonine from L-aspartate: step 4/5.</text>
</comment>
<proteinExistence type="inferred from homology"/>
<evidence type="ECO:0000256" key="8">
    <source>
        <dbReference type="HAMAP-Rule" id="MF_00301"/>
    </source>
</evidence>
<feature type="domain" description="Aminoglycoside phosphotransferase" evidence="9">
    <location>
        <begin position="28"/>
        <end position="261"/>
    </location>
</feature>
<dbReference type="Gene3D" id="3.30.200.20">
    <property type="entry name" value="Phosphorylase Kinase, domain 1"/>
    <property type="match status" value="1"/>
</dbReference>
<evidence type="ECO:0000256" key="4">
    <source>
        <dbReference type="ARBA" id="ARBA00022741"/>
    </source>
</evidence>
<dbReference type="EMBL" id="BMID01000001">
    <property type="protein sequence ID" value="GGA08558.1"/>
    <property type="molecule type" value="Genomic_DNA"/>
</dbReference>
<keyword evidence="4 8" id="KW-0547">Nucleotide-binding</keyword>
<accession>A0ABQ1FEX3</accession>
<keyword evidence="6 8" id="KW-0067">ATP-binding</keyword>
<dbReference type="RefSeq" id="WP_188642421.1">
    <property type="nucleotide sequence ID" value="NZ_BMID01000001.1"/>
</dbReference>
<dbReference type="GO" id="GO:0016301">
    <property type="term" value="F:kinase activity"/>
    <property type="evidence" value="ECO:0007669"/>
    <property type="project" value="UniProtKB-KW"/>
</dbReference>
<sequence>MAVFTALDEDELAAFLQAYGLSSDATRTPLEGGVSNSNWCLDFGILSPALVLTVIEPPIARSELDFVFAFQRHLDAKGLPLAAPLGRSDGSLWGTLAGKPALLSPFLPGTVAVAPDSRQAGQMGELLARMHLDAADFTPRRSNPMGLPDMAAIVRRLDPLAIETAVPGLAADLASAFSEALDDWPQGLPAGAVHCDLFPDNVLFAGPRLSGAIDFYFSCTAPFAYDLAMTHAAWCFTPGDSVFREDVSAALLDAYARSRALSSGERAALPLLARVACLRILATRLRDWISPPEGASVTAKHPAEFAQRLRFYSGDRGARAFAP</sequence>
<evidence type="ECO:0000313" key="10">
    <source>
        <dbReference type="EMBL" id="GGA08558.1"/>
    </source>
</evidence>
<keyword evidence="2 8" id="KW-0808">Transferase</keyword>
<dbReference type="InterPro" id="IPR050249">
    <property type="entry name" value="Pseudomonas-type_ThrB"/>
</dbReference>
<evidence type="ECO:0000256" key="1">
    <source>
        <dbReference type="ARBA" id="ARBA00022605"/>
    </source>
</evidence>